<evidence type="ECO:0000313" key="5">
    <source>
        <dbReference type="EMBL" id="CAK8680326.1"/>
    </source>
</evidence>
<dbReference type="Proteomes" id="UP001642483">
    <property type="component" value="Unassembled WGS sequence"/>
</dbReference>
<feature type="compositionally biased region" description="Gly residues" evidence="3">
    <location>
        <begin position="86"/>
        <end position="99"/>
    </location>
</feature>
<protein>
    <recommendedName>
        <fullName evidence="4">RRM domain-containing protein</fullName>
    </recommendedName>
</protein>
<keyword evidence="1 2" id="KW-0694">RNA-binding</keyword>
<dbReference type="InterPro" id="IPR048289">
    <property type="entry name" value="RRM2_NsCP33-like"/>
</dbReference>
<evidence type="ECO:0000256" key="3">
    <source>
        <dbReference type="SAM" id="MobiDB-lite"/>
    </source>
</evidence>
<dbReference type="InterPro" id="IPR035979">
    <property type="entry name" value="RBD_domain_sf"/>
</dbReference>
<dbReference type="SMART" id="SM00360">
    <property type="entry name" value="RRM"/>
    <property type="match status" value="1"/>
</dbReference>
<feature type="domain" description="RRM" evidence="4">
    <location>
        <begin position="5"/>
        <end position="83"/>
    </location>
</feature>
<feature type="region of interest" description="Disordered" evidence="3">
    <location>
        <begin position="124"/>
        <end position="150"/>
    </location>
</feature>
<feature type="compositionally biased region" description="Gly residues" evidence="3">
    <location>
        <begin position="124"/>
        <end position="136"/>
    </location>
</feature>
<dbReference type="SUPFAM" id="SSF54928">
    <property type="entry name" value="RNA-binding domain, RBD"/>
    <property type="match status" value="1"/>
</dbReference>
<feature type="region of interest" description="Disordered" evidence="3">
    <location>
        <begin position="79"/>
        <end position="99"/>
    </location>
</feature>
<evidence type="ECO:0000256" key="2">
    <source>
        <dbReference type="PROSITE-ProRule" id="PRU00176"/>
    </source>
</evidence>
<sequence>MGDSCKVFVGNLSYDATEDELKDTFRNCGKVEDVAIITDRDTGRARGFGFVTFSSPDEAEAAIKGLNQTDFKGRDLTVREAESRRGGGGGGGGYRGGGGGGGYRGRGGGGGGGGGYGGGRGGDGYGGGRRSGGGYGMEVQQSNQEDADDEGADIDTIVSAYLKDNSNKTDVLEYWNLKKRITESHLQALNILHCNKKLLD</sequence>
<dbReference type="InterPro" id="IPR000504">
    <property type="entry name" value="RRM_dom"/>
</dbReference>
<name>A0ABP0FLU2_CLALP</name>
<comment type="caution">
    <text evidence="5">The sequence shown here is derived from an EMBL/GenBank/DDBJ whole genome shotgun (WGS) entry which is preliminary data.</text>
</comment>
<dbReference type="InterPro" id="IPR052462">
    <property type="entry name" value="SLIRP/GR-RBP-like"/>
</dbReference>
<dbReference type="PROSITE" id="PS50102">
    <property type="entry name" value="RRM"/>
    <property type="match status" value="1"/>
</dbReference>
<dbReference type="Gene3D" id="3.30.70.330">
    <property type="match status" value="1"/>
</dbReference>
<evidence type="ECO:0000313" key="6">
    <source>
        <dbReference type="Proteomes" id="UP001642483"/>
    </source>
</evidence>
<keyword evidence="6" id="KW-1185">Reference proteome</keyword>
<dbReference type="InterPro" id="IPR012677">
    <property type="entry name" value="Nucleotide-bd_a/b_plait_sf"/>
</dbReference>
<evidence type="ECO:0000256" key="1">
    <source>
        <dbReference type="ARBA" id="ARBA00022884"/>
    </source>
</evidence>
<evidence type="ECO:0000259" key="4">
    <source>
        <dbReference type="PROSITE" id="PS50102"/>
    </source>
</evidence>
<gene>
    <name evidence="5" type="ORF">CVLEPA_LOCUS10590</name>
</gene>
<reference evidence="5 6" key="1">
    <citation type="submission" date="2024-02" db="EMBL/GenBank/DDBJ databases">
        <authorList>
            <person name="Daric V."/>
            <person name="Darras S."/>
        </authorList>
    </citation>
    <scope>NUCLEOTIDE SEQUENCE [LARGE SCALE GENOMIC DNA]</scope>
</reference>
<organism evidence="5 6">
    <name type="scientific">Clavelina lepadiformis</name>
    <name type="common">Light-bulb sea squirt</name>
    <name type="synonym">Ascidia lepadiformis</name>
    <dbReference type="NCBI Taxonomy" id="159417"/>
    <lineage>
        <taxon>Eukaryota</taxon>
        <taxon>Metazoa</taxon>
        <taxon>Chordata</taxon>
        <taxon>Tunicata</taxon>
        <taxon>Ascidiacea</taxon>
        <taxon>Aplousobranchia</taxon>
        <taxon>Clavelinidae</taxon>
        <taxon>Clavelina</taxon>
    </lineage>
</organism>
<dbReference type="EMBL" id="CAWYQH010000068">
    <property type="protein sequence ID" value="CAK8680326.1"/>
    <property type="molecule type" value="Genomic_DNA"/>
</dbReference>
<accession>A0ABP0FLU2</accession>
<proteinExistence type="predicted"/>
<dbReference type="PANTHER" id="PTHR48027">
    <property type="entry name" value="HETEROGENEOUS NUCLEAR RIBONUCLEOPROTEIN 87F-RELATED"/>
    <property type="match status" value="1"/>
</dbReference>
<dbReference type="Pfam" id="PF00076">
    <property type="entry name" value="RRM_1"/>
    <property type="match status" value="1"/>
</dbReference>
<dbReference type="CDD" id="cd21608">
    <property type="entry name" value="RRM2_NsCP33_like"/>
    <property type="match status" value="1"/>
</dbReference>